<sequence length="85" mass="9607">RQQLDSSGHYKAICKACEKLFSSGKPLLMEKHIISNYAYISEEVKEAVIYIVESLEKTSSISRTKHSSKQISLDKFLESTAIPDK</sequence>
<protein>
    <submittedName>
        <fullName evidence="1">33479_t:CDS:1</fullName>
    </submittedName>
</protein>
<dbReference type="EMBL" id="CAJVQB010138432">
    <property type="protein sequence ID" value="CAG8854469.1"/>
    <property type="molecule type" value="Genomic_DNA"/>
</dbReference>
<accession>A0ABN7XJX8</accession>
<keyword evidence="2" id="KW-1185">Reference proteome</keyword>
<reference evidence="1 2" key="1">
    <citation type="submission" date="2021-06" db="EMBL/GenBank/DDBJ databases">
        <authorList>
            <person name="Kallberg Y."/>
            <person name="Tangrot J."/>
            <person name="Rosling A."/>
        </authorList>
    </citation>
    <scope>NUCLEOTIDE SEQUENCE [LARGE SCALE GENOMIC DNA]</scope>
    <source>
        <strain evidence="1 2">120-4 pot B 10/14</strain>
    </source>
</reference>
<comment type="caution">
    <text evidence="1">The sequence shown here is derived from an EMBL/GenBank/DDBJ whole genome shotgun (WGS) entry which is preliminary data.</text>
</comment>
<organism evidence="1 2">
    <name type="scientific">Gigaspora margarita</name>
    <dbReference type="NCBI Taxonomy" id="4874"/>
    <lineage>
        <taxon>Eukaryota</taxon>
        <taxon>Fungi</taxon>
        <taxon>Fungi incertae sedis</taxon>
        <taxon>Mucoromycota</taxon>
        <taxon>Glomeromycotina</taxon>
        <taxon>Glomeromycetes</taxon>
        <taxon>Diversisporales</taxon>
        <taxon>Gigasporaceae</taxon>
        <taxon>Gigaspora</taxon>
    </lineage>
</organism>
<proteinExistence type="predicted"/>
<dbReference type="Proteomes" id="UP000789901">
    <property type="component" value="Unassembled WGS sequence"/>
</dbReference>
<gene>
    <name evidence="1" type="ORF">GMARGA_LOCUS43290</name>
</gene>
<evidence type="ECO:0000313" key="2">
    <source>
        <dbReference type="Proteomes" id="UP000789901"/>
    </source>
</evidence>
<feature type="non-terminal residue" evidence="1">
    <location>
        <position position="1"/>
    </location>
</feature>
<feature type="non-terminal residue" evidence="1">
    <location>
        <position position="85"/>
    </location>
</feature>
<evidence type="ECO:0000313" key="1">
    <source>
        <dbReference type="EMBL" id="CAG8854469.1"/>
    </source>
</evidence>
<name>A0ABN7XJX8_GIGMA</name>